<gene>
    <name evidence="6" type="ORF">B0J13DRAFT_589978</name>
</gene>
<comment type="caution">
    <text evidence="6">The sequence shown here is derived from an EMBL/GenBank/DDBJ whole genome shotgun (WGS) entry which is preliminary data.</text>
</comment>
<proteinExistence type="predicted"/>
<dbReference type="PANTHER" id="PTHR31465:SF27">
    <property type="entry name" value="DOMAIN PROTEIN, PUTATIVE (AFU_ORTHOLOGUE AFUA_3G01030)-RELATED"/>
    <property type="match status" value="1"/>
</dbReference>
<organism evidence="6 7">
    <name type="scientific">Dactylonectria estremocensis</name>
    <dbReference type="NCBI Taxonomy" id="1079267"/>
    <lineage>
        <taxon>Eukaryota</taxon>
        <taxon>Fungi</taxon>
        <taxon>Dikarya</taxon>
        <taxon>Ascomycota</taxon>
        <taxon>Pezizomycotina</taxon>
        <taxon>Sordariomycetes</taxon>
        <taxon>Hypocreomycetidae</taxon>
        <taxon>Hypocreales</taxon>
        <taxon>Nectriaceae</taxon>
        <taxon>Dactylonectria</taxon>
    </lineage>
</organism>
<dbReference type="Pfam" id="PF04479">
    <property type="entry name" value="RTA1"/>
    <property type="match status" value="1"/>
</dbReference>
<dbReference type="PANTHER" id="PTHR31465">
    <property type="entry name" value="PROTEIN RTA1-RELATED"/>
    <property type="match status" value="1"/>
</dbReference>
<feature type="transmembrane region" description="Helical" evidence="5">
    <location>
        <begin position="246"/>
        <end position="263"/>
    </location>
</feature>
<dbReference type="Proteomes" id="UP000717696">
    <property type="component" value="Unassembled WGS sequence"/>
</dbReference>
<name>A0A9P9IGJ3_9HYPO</name>
<protein>
    <submittedName>
        <fullName evidence="6">RTA1 like protein-domain-containing protein</fullName>
    </submittedName>
</protein>
<evidence type="ECO:0000256" key="3">
    <source>
        <dbReference type="ARBA" id="ARBA00022989"/>
    </source>
</evidence>
<accession>A0A9P9IGJ3</accession>
<feature type="transmembrane region" description="Helical" evidence="5">
    <location>
        <begin position="29"/>
        <end position="47"/>
    </location>
</feature>
<feature type="transmembrane region" description="Helical" evidence="5">
    <location>
        <begin position="165"/>
        <end position="187"/>
    </location>
</feature>
<feature type="transmembrane region" description="Helical" evidence="5">
    <location>
        <begin position="54"/>
        <end position="73"/>
    </location>
</feature>
<feature type="transmembrane region" description="Helical" evidence="5">
    <location>
        <begin position="208"/>
        <end position="226"/>
    </location>
</feature>
<keyword evidence="7" id="KW-1185">Reference proteome</keyword>
<sequence>MGNPLLDPVEGVTPTKGGYYLWRYLPNKGAAVLFILLFLASFFFISWKIWRTRARFCIPFAIGCLFEFIGYAARTSAHDKTEKIMPYAIQNMYILVAPALFAASIYMTLGRIITSIRGDKYSMIRPKRLTKTFVIGDVASFVIQGSSTGLMVIQKPGLAEWGERVVIIGLMVQVIMFGLFAIIAVVFHRRMRRAPTPASHDVTIPWEHSLYMLYAVSALIMVRSVFRVIEFAQGHNGYPLTHEWTMYIFDTVLMFFVTVIFGWKFPSGLNARDDIAV</sequence>
<dbReference type="EMBL" id="JAGMUU010000031">
    <property type="protein sequence ID" value="KAH7118520.1"/>
    <property type="molecule type" value="Genomic_DNA"/>
</dbReference>
<evidence type="ECO:0000313" key="7">
    <source>
        <dbReference type="Proteomes" id="UP000717696"/>
    </source>
</evidence>
<evidence type="ECO:0000256" key="2">
    <source>
        <dbReference type="ARBA" id="ARBA00022692"/>
    </source>
</evidence>
<dbReference type="AlphaFoldDB" id="A0A9P9IGJ3"/>
<feature type="transmembrane region" description="Helical" evidence="5">
    <location>
        <begin position="133"/>
        <end position="153"/>
    </location>
</feature>
<keyword evidence="2 5" id="KW-0812">Transmembrane</keyword>
<evidence type="ECO:0000256" key="4">
    <source>
        <dbReference type="ARBA" id="ARBA00023136"/>
    </source>
</evidence>
<dbReference type="GO" id="GO:0016020">
    <property type="term" value="C:membrane"/>
    <property type="evidence" value="ECO:0007669"/>
    <property type="project" value="UniProtKB-SubCell"/>
</dbReference>
<dbReference type="InterPro" id="IPR007568">
    <property type="entry name" value="RTA1"/>
</dbReference>
<evidence type="ECO:0000256" key="5">
    <source>
        <dbReference type="SAM" id="Phobius"/>
    </source>
</evidence>
<dbReference type="OrthoDB" id="3358017at2759"/>
<keyword evidence="4 5" id="KW-0472">Membrane</keyword>
<comment type="subcellular location">
    <subcellularLocation>
        <location evidence="1">Membrane</location>
        <topology evidence="1">Multi-pass membrane protein</topology>
    </subcellularLocation>
</comment>
<evidence type="ECO:0000256" key="1">
    <source>
        <dbReference type="ARBA" id="ARBA00004141"/>
    </source>
</evidence>
<keyword evidence="3 5" id="KW-1133">Transmembrane helix</keyword>
<feature type="transmembrane region" description="Helical" evidence="5">
    <location>
        <begin position="93"/>
        <end position="113"/>
    </location>
</feature>
<evidence type="ECO:0000313" key="6">
    <source>
        <dbReference type="EMBL" id="KAH7118520.1"/>
    </source>
</evidence>
<reference evidence="6" key="1">
    <citation type="journal article" date="2021" name="Nat. Commun.">
        <title>Genetic determinants of endophytism in the Arabidopsis root mycobiome.</title>
        <authorList>
            <person name="Mesny F."/>
            <person name="Miyauchi S."/>
            <person name="Thiergart T."/>
            <person name="Pickel B."/>
            <person name="Atanasova L."/>
            <person name="Karlsson M."/>
            <person name="Huettel B."/>
            <person name="Barry K.W."/>
            <person name="Haridas S."/>
            <person name="Chen C."/>
            <person name="Bauer D."/>
            <person name="Andreopoulos W."/>
            <person name="Pangilinan J."/>
            <person name="LaButti K."/>
            <person name="Riley R."/>
            <person name="Lipzen A."/>
            <person name="Clum A."/>
            <person name="Drula E."/>
            <person name="Henrissat B."/>
            <person name="Kohler A."/>
            <person name="Grigoriev I.V."/>
            <person name="Martin F.M."/>
            <person name="Hacquard S."/>
        </authorList>
    </citation>
    <scope>NUCLEOTIDE SEQUENCE</scope>
    <source>
        <strain evidence="6">MPI-CAGE-AT-0021</strain>
    </source>
</reference>